<dbReference type="InParanoid" id="A0A132BE77"/>
<keyword evidence="8" id="KW-1185">Reference proteome</keyword>
<dbReference type="GO" id="GO:0000981">
    <property type="term" value="F:DNA-binding transcription factor activity, RNA polymerase II-specific"/>
    <property type="evidence" value="ECO:0007669"/>
    <property type="project" value="InterPro"/>
</dbReference>
<reference evidence="7 8" key="1">
    <citation type="submission" date="2015-10" db="EMBL/GenBank/DDBJ databases">
        <title>Full genome of DAOMC 229536 Phialocephala scopiformis, a fungal endophyte of spruce producing the potent anti-insectan compound rugulosin.</title>
        <authorList>
            <consortium name="DOE Joint Genome Institute"/>
            <person name="Walker A.K."/>
            <person name="Frasz S.L."/>
            <person name="Seifert K.A."/>
            <person name="Miller J.D."/>
            <person name="Mondo S.J."/>
            <person name="Labutti K."/>
            <person name="Lipzen A."/>
            <person name="Dockter R."/>
            <person name="Kennedy M."/>
            <person name="Grigoriev I.V."/>
            <person name="Spatafora J.W."/>
        </authorList>
    </citation>
    <scope>NUCLEOTIDE SEQUENCE [LARGE SCALE GENOMIC DNA]</scope>
    <source>
        <strain evidence="7 8">CBS 120377</strain>
    </source>
</reference>
<organism evidence="7 8">
    <name type="scientific">Mollisia scopiformis</name>
    <name type="common">Conifer needle endophyte fungus</name>
    <name type="synonym">Phialocephala scopiformis</name>
    <dbReference type="NCBI Taxonomy" id="149040"/>
    <lineage>
        <taxon>Eukaryota</taxon>
        <taxon>Fungi</taxon>
        <taxon>Dikarya</taxon>
        <taxon>Ascomycota</taxon>
        <taxon>Pezizomycotina</taxon>
        <taxon>Leotiomycetes</taxon>
        <taxon>Helotiales</taxon>
        <taxon>Mollisiaceae</taxon>
        <taxon>Mollisia</taxon>
    </lineage>
</organism>
<dbReference type="Gene3D" id="4.10.240.10">
    <property type="entry name" value="Zn(2)-C6 fungal-type DNA-binding domain"/>
    <property type="match status" value="1"/>
</dbReference>
<keyword evidence="3" id="KW-0238">DNA-binding</keyword>
<keyword evidence="2" id="KW-0805">Transcription regulation</keyword>
<evidence type="ECO:0000256" key="6">
    <source>
        <dbReference type="SAM" id="MobiDB-lite"/>
    </source>
</evidence>
<dbReference type="GeneID" id="28816023"/>
<keyword evidence="5" id="KW-0539">Nucleus</keyword>
<evidence type="ECO:0000256" key="1">
    <source>
        <dbReference type="ARBA" id="ARBA00004123"/>
    </source>
</evidence>
<proteinExistence type="predicted"/>
<dbReference type="RefSeq" id="XP_018064908.1">
    <property type="nucleotide sequence ID" value="XM_018206297.1"/>
</dbReference>
<dbReference type="GO" id="GO:0000976">
    <property type="term" value="F:transcription cis-regulatory region binding"/>
    <property type="evidence" value="ECO:0007669"/>
    <property type="project" value="TreeGrafter"/>
</dbReference>
<evidence type="ECO:0000256" key="5">
    <source>
        <dbReference type="ARBA" id="ARBA00023242"/>
    </source>
</evidence>
<evidence type="ECO:0000313" key="8">
    <source>
        <dbReference type="Proteomes" id="UP000070700"/>
    </source>
</evidence>
<evidence type="ECO:0000313" key="7">
    <source>
        <dbReference type="EMBL" id="KUJ10553.1"/>
    </source>
</evidence>
<gene>
    <name evidence="7" type="ORF">LY89DRAFT_263864</name>
</gene>
<dbReference type="GO" id="GO:0005634">
    <property type="term" value="C:nucleus"/>
    <property type="evidence" value="ECO:0007669"/>
    <property type="project" value="UniProtKB-SubCell"/>
</dbReference>
<feature type="region of interest" description="Disordered" evidence="6">
    <location>
        <begin position="80"/>
        <end position="114"/>
    </location>
</feature>
<feature type="compositionally biased region" description="Polar residues" evidence="6">
    <location>
        <begin position="97"/>
        <end position="114"/>
    </location>
</feature>
<dbReference type="AlphaFoldDB" id="A0A132BE77"/>
<dbReference type="OrthoDB" id="5226580at2759"/>
<dbReference type="InterPro" id="IPR051089">
    <property type="entry name" value="prtT"/>
</dbReference>
<dbReference type="GO" id="GO:0008270">
    <property type="term" value="F:zinc ion binding"/>
    <property type="evidence" value="ECO:0007669"/>
    <property type="project" value="InterPro"/>
</dbReference>
<dbReference type="KEGG" id="psco:LY89DRAFT_263864"/>
<sequence length="585" mass="65903">MEYVNPRAQACQNCVKAKAKCYGHCAGKCERCNRLNRDCTMQAPVVRKRKTGKTTHHVQAERIAELEARLNNVVSVLSASQPSPVAGDGSRLGSSPLDPSNLMTPSTQAQDTTTPYLGPGRASLLQASPIEKGPDELLDLFRQNLARQVPFILIPELTTAEILAREKPFLYEAIIAAASYHDSVHQLALGKKFLARISENVVLLGNRNLDMLQGLMVYITWYNSLFHKTSQVVVLLGIALSMVIDLYLYVPSTSFEGHEKFLNEMKGIISCHQTTLARGSEPSREEKRVILGCFYLFSCVSTNFCRANPLHWTPYIQHCYDEIFNAPQNDNDVYLAHLAALQRISEDIKHSGIRGFPAQQREWNPAIGVQLKLLMSELQRFKVSLPASLQDDVLMLMHYHSVELYLFDIGFSMPPTNIAHGPSIQRADALLLCLKTSQLIIDLYFSVGSKPHTNFGPASTTQMYYVMMTLSKLSLFDAEDWDSSNLQTSMDLCALVERVAALMEEKSALYDVREDDKPWLQISKRMRLVKVRFERLLASENRTHDMRPSSEFPEGGVMMPYFMNQFDLLDDGFWQSLPGADGFLE</sequence>
<dbReference type="STRING" id="149040.A0A132BE77"/>
<dbReference type="PANTHER" id="PTHR31845">
    <property type="entry name" value="FINGER DOMAIN PROTEIN, PUTATIVE-RELATED"/>
    <property type="match status" value="1"/>
</dbReference>
<evidence type="ECO:0000256" key="2">
    <source>
        <dbReference type="ARBA" id="ARBA00023015"/>
    </source>
</evidence>
<dbReference type="PANTHER" id="PTHR31845:SF32">
    <property type="entry name" value="MISCELLANEOUS ZN(II)2CYS6 TRANSCRIPTION FACTOR (EUROFUNG)-RELATED"/>
    <property type="match status" value="1"/>
</dbReference>
<evidence type="ECO:0008006" key="9">
    <source>
        <dbReference type="Google" id="ProtNLM"/>
    </source>
</evidence>
<dbReference type="Proteomes" id="UP000070700">
    <property type="component" value="Unassembled WGS sequence"/>
</dbReference>
<dbReference type="SUPFAM" id="SSF57701">
    <property type="entry name" value="Zn2/Cys6 DNA-binding domain"/>
    <property type="match status" value="1"/>
</dbReference>
<name>A0A132BE77_MOLSC</name>
<evidence type="ECO:0000256" key="3">
    <source>
        <dbReference type="ARBA" id="ARBA00023125"/>
    </source>
</evidence>
<keyword evidence="4" id="KW-0804">Transcription</keyword>
<evidence type="ECO:0000256" key="4">
    <source>
        <dbReference type="ARBA" id="ARBA00023163"/>
    </source>
</evidence>
<dbReference type="InterPro" id="IPR036864">
    <property type="entry name" value="Zn2-C6_fun-type_DNA-bd_sf"/>
</dbReference>
<accession>A0A132BE77</accession>
<comment type="subcellular location">
    <subcellularLocation>
        <location evidence="1">Nucleus</location>
    </subcellularLocation>
</comment>
<dbReference type="EMBL" id="KQ947429">
    <property type="protein sequence ID" value="KUJ10553.1"/>
    <property type="molecule type" value="Genomic_DNA"/>
</dbReference>
<protein>
    <recommendedName>
        <fullName evidence="9">Zn(2)-C6 fungal-type domain-containing protein</fullName>
    </recommendedName>
</protein>
<dbReference type="CDD" id="cd12148">
    <property type="entry name" value="fungal_TF_MHR"/>
    <property type="match status" value="1"/>
</dbReference>